<dbReference type="SUPFAM" id="SSF48208">
    <property type="entry name" value="Six-hairpin glycosidases"/>
    <property type="match status" value="1"/>
</dbReference>
<keyword evidence="1" id="KW-0732">Signal</keyword>
<feature type="chain" id="PRO_5026056347" evidence="1">
    <location>
        <begin position="17"/>
        <end position="863"/>
    </location>
</feature>
<gene>
    <name evidence="2" type="ORF">GBA63_17785</name>
</gene>
<accession>A0A6G8QFM6</accession>
<dbReference type="Proteomes" id="UP000501452">
    <property type="component" value="Chromosome"/>
</dbReference>
<organism evidence="2 3">
    <name type="scientific">Rubrobacter tropicus</name>
    <dbReference type="NCBI Taxonomy" id="2653851"/>
    <lineage>
        <taxon>Bacteria</taxon>
        <taxon>Bacillati</taxon>
        <taxon>Actinomycetota</taxon>
        <taxon>Rubrobacteria</taxon>
        <taxon>Rubrobacterales</taxon>
        <taxon>Rubrobacteraceae</taxon>
        <taxon>Rubrobacter</taxon>
    </lineage>
</organism>
<evidence type="ECO:0000256" key="1">
    <source>
        <dbReference type="SAM" id="SignalP"/>
    </source>
</evidence>
<name>A0A6G8QFM6_9ACTN</name>
<evidence type="ECO:0000313" key="3">
    <source>
        <dbReference type="Proteomes" id="UP000501452"/>
    </source>
</evidence>
<sequence>MLFGLLLVALALPAGAQTGPVDDGPSLSVSDRLEDRRYVATGSRGYVVGTEDGRFPAMGFHTRGEMGGVWTPPIKLLDGLWFGIGEDWIGPAEKFTGGYGHVEMELPGPDGLSIRRTDFVPDGKRSVLVGLTFESEGARTVDLKMDAHSELMGAYPWGETTPNQKTFNLQDEVSVEGGRLVFREQGTPPAENALPHDWAAVVGSSLTPTGSETGEDYRGPQDPAEVCPAPPAPNAEPPGGCDDTEFGKGKGGQLRYEVGLAAGEARTVWFAVSGADYDGENPADAKAAALSANEAALADPDALLEEKVLSRTGLAENTRLSLPDDRRLQRSIEWSKQNLADSVQTARDLEIRETNAGANYPAPEGDLEKMRFLGAGFPDYQWLFGTDGEYTAFASVGVGQFGPIKDHLRALRDVSLIDNGRSGKVVHEVVTDGTVFFGSNADDGNTDETSKFPSAVALLWRWTGDDAFRDEMYGFTKRNMEYVFRELDEDGDLWPEGLGNVERAGMGEEKLDNAVYTIRGLYDLADMARSKGDGETVRWATSRARVMERRFEDAWWFGREGATQYADSLDRSPVGGANEKIFQRHWIGGTPMDVEFPSGRGEVRPGLASRAHGNAALDERELDCYTGRFGMFHTGTGPTSAEGGNRGASCDRHLSEVQSERNIFTLNTAIMAVGEGNYGRLGEDQQQHYADANADLQLIPDEQPGAMPEIAPSPDYAAGGSKDRPFNERAMVLQAWGAYGTIWPVVHQWLGVRPDMGRGELAVVPQVPPGSPAISGRNIRLGGGSVRVEAEAEGRTYRTTVRPNVALDGLTLGHTVPRSESVRSVTLNGERVRYKVNTTNRGKEVLAGAPTRGEQELIIKTSR</sequence>
<feature type="signal peptide" evidence="1">
    <location>
        <begin position="1"/>
        <end position="16"/>
    </location>
</feature>
<dbReference type="GO" id="GO:0005975">
    <property type="term" value="P:carbohydrate metabolic process"/>
    <property type="evidence" value="ECO:0007669"/>
    <property type="project" value="InterPro"/>
</dbReference>
<dbReference type="InterPro" id="IPR008928">
    <property type="entry name" value="6-hairpin_glycosidase_sf"/>
</dbReference>
<dbReference type="KEGG" id="rub:GBA63_17785"/>
<keyword evidence="3" id="KW-1185">Reference proteome</keyword>
<proteinExistence type="predicted"/>
<dbReference type="AlphaFoldDB" id="A0A6G8QFM6"/>
<dbReference type="InterPro" id="IPR012341">
    <property type="entry name" value="6hp_glycosidase-like_sf"/>
</dbReference>
<evidence type="ECO:0000313" key="2">
    <source>
        <dbReference type="EMBL" id="QIN85253.1"/>
    </source>
</evidence>
<protein>
    <submittedName>
        <fullName evidence="2">Glycogen debranching protein</fullName>
    </submittedName>
</protein>
<dbReference type="Gene3D" id="1.50.10.10">
    <property type="match status" value="1"/>
</dbReference>
<reference evidence="2 3" key="1">
    <citation type="submission" date="2019-10" db="EMBL/GenBank/DDBJ databases">
        <title>Rubrobacter sp nov SCSIO 52090 isolated from a deep-sea sediment in the South China Sea.</title>
        <authorList>
            <person name="Chen R.W."/>
        </authorList>
    </citation>
    <scope>NUCLEOTIDE SEQUENCE [LARGE SCALE GENOMIC DNA]</scope>
    <source>
        <strain evidence="2 3">SCSIO 52909</strain>
    </source>
</reference>
<dbReference type="EMBL" id="CP045119">
    <property type="protein sequence ID" value="QIN85253.1"/>
    <property type="molecule type" value="Genomic_DNA"/>
</dbReference>